<dbReference type="PROSITE" id="PS01162">
    <property type="entry name" value="QOR_ZETA_CRYSTAL"/>
    <property type="match status" value="1"/>
</dbReference>
<dbReference type="InterPro" id="IPR002364">
    <property type="entry name" value="Quin_OxRdtase/zeta-crystal_CS"/>
</dbReference>
<dbReference type="InterPro" id="IPR011032">
    <property type="entry name" value="GroES-like_sf"/>
</dbReference>
<dbReference type="Gene3D" id="3.90.180.10">
    <property type="entry name" value="Medium-chain alcohol dehydrogenases, catalytic domain"/>
    <property type="match status" value="1"/>
</dbReference>
<dbReference type="SUPFAM" id="SSF50129">
    <property type="entry name" value="GroES-like"/>
    <property type="match status" value="1"/>
</dbReference>
<dbReference type="InterPro" id="IPR036291">
    <property type="entry name" value="NAD(P)-bd_dom_sf"/>
</dbReference>
<dbReference type="EMBL" id="BOOG01000005">
    <property type="protein sequence ID" value="GIH68099.1"/>
    <property type="molecule type" value="Genomic_DNA"/>
</dbReference>
<evidence type="ECO:0000313" key="3">
    <source>
        <dbReference type="Proteomes" id="UP000610966"/>
    </source>
</evidence>
<dbReference type="GO" id="GO:0008270">
    <property type="term" value="F:zinc ion binding"/>
    <property type="evidence" value="ECO:0007669"/>
    <property type="project" value="InterPro"/>
</dbReference>
<dbReference type="Pfam" id="PF00107">
    <property type="entry name" value="ADH_zinc_N"/>
    <property type="match status" value="1"/>
</dbReference>
<dbReference type="InterPro" id="IPR020843">
    <property type="entry name" value="ER"/>
</dbReference>
<evidence type="ECO:0000259" key="1">
    <source>
        <dbReference type="SMART" id="SM00829"/>
    </source>
</evidence>
<dbReference type="SUPFAM" id="SSF51735">
    <property type="entry name" value="NAD(P)-binding Rossmann-fold domains"/>
    <property type="match status" value="1"/>
</dbReference>
<dbReference type="CDD" id="cd08241">
    <property type="entry name" value="QOR1"/>
    <property type="match status" value="1"/>
</dbReference>
<reference evidence="2" key="1">
    <citation type="submission" date="2021-01" db="EMBL/GenBank/DDBJ databases">
        <title>Whole genome shotgun sequence of Sphaerimonospora thailandensis NBRC 107569.</title>
        <authorList>
            <person name="Komaki H."/>
            <person name="Tamura T."/>
        </authorList>
    </citation>
    <scope>NUCLEOTIDE SEQUENCE</scope>
    <source>
        <strain evidence="2">NBRC 107569</strain>
    </source>
</reference>
<dbReference type="GO" id="GO:0016491">
    <property type="term" value="F:oxidoreductase activity"/>
    <property type="evidence" value="ECO:0007669"/>
    <property type="project" value="InterPro"/>
</dbReference>
<dbReference type="PANTHER" id="PTHR43677:SF4">
    <property type="entry name" value="QUINONE OXIDOREDUCTASE-LIKE PROTEIN 2"/>
    <property type="match status" value="1"/>
</dbReference>
<dbReference type="InterPro" id="IPR051397">
    <property type="entry name" value="Zn-ADH-like_protein"/>
</dbReference>
<sequence length="328" mass="34185">MKAMLCRELGGPENLLAAEVPDLVAGPGQVVVDVRSAGVNFPDGLIVAGTYQTKPPLPFSPGSEVAGVVRAVGEGVTGPAPGDRVMAFCGIGGYAEQVVVTAERVHPIPDDMDLDHAAAFPVVYGTSYHGLVDRARLRSGETLLVLGASGGVGLTAVQIGKVLGARVIAAASSEEKLNLCAEHGADELIDYRETDLASRLKEITGGAGVDVVYDPVGGTAADTAVRALAWGGRYLTVGYASGDIPRVGMNRLLLKEGELLGVLWGAWAGRNPGANAENMSRLLEWYSAGLLRPHIDRRYPLAEAAAALAVVMNREAKGKIVLRTGEMP</sequence>
<comment type="caution">
    <text evidence="2">The sequence shown here is derived from an EMBL/GenBank/DDBJ whole genome shotgun (WGS) entry which is preliminary data.</text>
</comment>
<feature type="domain" description="Enoyl reductase (ER)" evidence="1">
    <location>
        <begin position="10"/>
        <end position="322"/>
    </location>
</feature>
<dbReference type="InterPro" id="IPR013149">
    <property type="entry name" value="ADH-like_C"/>
</dbReference>
<dbReference type="Pfam" id="PF08240">
    <property type="entry name" value="ADH_N"/>
    <property type="match status" value="1"/>
</dbReference>
<evidence type="ECO:0000313" key="2">
    <source>
        <dbReference type="EMBL" id="GIH68099.1"/>
    </source>
</evidence>
<dbReference type="SMART" id="SM00829">
    <property type="entry name" value="PKS_ER"/>
    <property type="match status" value="1"/>
</dbReference>
<dbReference type="Gene3D" id="3.40.50.720">
    <property type="entry name" value="NAD(P)-binding Rossmann-like Domain"/>
    <property type="match status" value="1"/>
</dbReference>
<proteinExistence type="predicted"/>
<dbReference type="InterPro" id="IPR013154">
    <property type="entry name" value="ADH-like_N"/>
</dbReference>
<dbReference type="AlphaFoldDB" id="A0A8J3R515"/>
<name>A0A8J3R515_9ACTN</name>
<organism evidence="2 3">
    <name type="scientific">Sphaerimonospora thailandensis</name>
    <dbReference type="NCBI Taxonomy" id="795644"/>
    <lineage>
        <taxon>Bacteria</taxon>
        <taxon>Bacillati</taxon>
        <taxon>Actinomycetota</taxon>
        <taxon>Actinomycetes</taxon>
        <taxon>Streptosporangiales</taxon>
        <taxon>Streptosporangiaceae</taxon>
        <taxon>Sphaerimonospora</taxon>
    </lineage>
</organism>
<dbReference type="PANTHER" id="PTHR43677">
    <property type="entry name" value="SHORT-CHAIN DEHYDROGENASE/REDUCTASE"/>
    <property type="match status" value="1"/>
</dbReference>
<accession>A0A8J3R515</accession>
<protein>
    <submittedName>
        <fullName evidence="2">NADPH:quinone oxidoreductase</fullName>
    </submittedName>
</protein>
<keyword evidence="3" id="KW-1185">Reference proteome</keyword>
<dbReference type="Proteomes" id="UP000610966">
    <property type="component" value="Unassembled WGS sequence"/>
</dbReference>
<gene>
    <name evidence="2" type="ORF">Mth01_03520</name>
</gene>